<evidence type="ECO:0000256" key="4">
    <source>
        <dbReference type="SAM" id="MobiDB-lite"/>
    </source>
</evidence>
<gene>
    <name evidence="6" type="ORF">UBRO2_01083</name>
    <name evidence="5" type="ORF">UBRO_00085</name>
</gene>
<evidence type="ECO:0008006" key="9">
    <source>
        <dbReference type="Google" id="ProtNLM"/>
    </source>
</evidence>
<dbReference type="InterPro" id="IPR051012">
    <property type="entry name" value="CellSynth/LPSAsmb/PSIAsmb"/>
</dbReference>
<dbReference type="PANTHER" id="PTHR45586:SF1">
    <property type="entry name" value="LIPOPOLYSACCHARIDE ASSEMBLY PROTEIN B"/>
    <property type="match status" value="1"/>
</dbReference>
<dbReference type="Proteomes" id="UP000179920">
    <property type="component" value="Chromosome II"/>
</dbReference>
<dbReference type="Pfam" id="PF13432">
    <property type="entry name" value="TPR_16"/>
    <property type="match status" value="1"/>
</dbReference>
<proteinExistence type="predicted"/>
<keyword evidence="1" id="KW-0677">Repeat</keyword>
<dbReference type="AlphaFoldDB" id="A0A1K0H7I6"/>
<dbReference type="PROSITE" id="PS50005">
    <property type="entry name" value="TPR"/>
    <property type="match status" value="1"/>
</dbReference>
<accession>A0A1K0H7I6</accession>
<feature type="compositionally biased region" description="Low complexity" evidence="4">
    <location>
        <begin position="42"/>
        <end position="56"/>
    </location>
</feature>
<dbReference type="OrthoDB" id="1926212at2759"/>
<evidence type="ECO:0000256" key="1">
    <source>
        <dbReference type="ARBA" id="ARBA00022737"/>
    </source>
</evidence>
<evidence type="ECO:0000256" key="2">
    <source>
        <dbReference type="ARBA" id="ARBA00022803"/>
    </source>
</evidence>
<dbReference type="EMBL" id="ULHB01000012">
    <property type="protein sequence ID" value="SYW75928.1"/>
    <property type="molecule type" value="Genomic_DNA"/>
</dbReference>
<dbReference type="PANTHER" id="PTHR45586">
    <property type="entry name" value="TPR REPEAT-CONTAINING PROTEIN PA4667"/>
    <property type="match status" value="1"/>
</dbReference>
<name>A0A1K0H7I6_9BASI</name>
<evidence type="ECO:0000256" key="3">
    <source>
        <dbReference type="PROSITE-ProRule" id="PRU00339"/>
    </source>
</evidence>
<reference evidence="5" key="2">
    <citation type="submission" date="2016-04" db="EMBL/GenBank/DDBJ databases">
        <authorList>
            <person name="Evans L.H."/>
            <person name="Alamgir A."/>
            <person name="Owens N."/>
            <person name="Weber N.D."/>
            <person name="Virtaneva K."/>
            <person name="Barbian K."/>
            <person name="Babar A."/>
            <person name="Rosenke K."/>
        </authorList>
    </citation>
    <scope>NUCLEOTIDE SEQUENCE</scope>
    <source>
        <strain evidence="5">UB2112</strain>
    </source>
</reference>
<dbReference type="SUPFAM" id="SSF48452">
    <property type="entry name" value="TPR-like"/>
    <property type="match status" value="1"/>
</dbReference>
<evidence type="ECO:0000313" key="8">
    <source>
        <dbReference type="Proteomes" id="UP000658997"/>
    </source>
</evidence>
<protein>
    <recommendedName>
        <fullName evidence="9">TPR-like protein</fullName>
    </recommendedName>
</protein>
<reference evidence="7" key="1">
    <citation type="submission" date="2016-04" db="EMBL/GenBank/DDBJ databases">
        <authorList>
            <person name="Guldener U."/>
            <person name="Guldener U."/>
        </authorList>
    </citation>
    <scope>NUCLEOTIDE SEQUENCE [LARGE SCALE GENOMIC DNA]</scope>
    <source>
        <strain evidence="7">UB2112</strain>
    </source>
</reference>
<organism evidence="5 7">
    <name type="scientific">Ustilago bromivora</name>
    <dbReference type="NCBI Taxonomy" id="307758"/>
    <lineage>
        <taxon>Eukaryota</taxon>
        <taxon>Fungi</taxon>
        <taxon>Dikarya</taxon>
        <taxon>Basidiomycota</taxon>
        <taxon>Ustilaginomycotina</taxon>
        <taxon>Ustilaginomycetes</taxon>
        <taxon>Ustilaginales</taxon>
        <taxon>Ustilaginaceae</taxon>
        <taxon>Ustilago</taxon>
    </lineage>
</organism>
<dbReference type="Gene3D" id="1.25.40.10">
    <property type="entry name" value="Tetratricopeptide repeat domain"/>
    <property type="match status" value="1"/>
</dbReference>
<evidence type="ECO:0000313" key="5">
    <source>
        <dbReference type="EMBL" id="SAM73057.1"/>
    </source>
</evidence>
<evidence type="ECO:0000313" key="6">
    <source>
        <dbReference type="EMBL" id="SYW75928.1"/>
    </source>
</evidence>
<dbReference type="InterPro" id="IPR019734">
    <property type="entry name" value="TPR_rpt"/>
</dbReference>
<reference evidence="6" key="3">
    <citation type="submission" date="2018-08" db="EMBL/GenBank/DDBJ databases">
        <authorList>
            <person name="Guldener U."/>
        </authorList>
    </citation>
    <scope>NUCLEOTIDE SEQUENCE</scope>
    <source>
        <strain evidence="6">UB2</strain>
    </source>
</reference>
<dbReference type="InterPro" id="IPR011990">
    <property type="entry name" value="TPR-like_helical_dom_sf"/>
</dbReference>
<dbReference type="Proteomes" id="UP000658997">
    <property type="component" value="Unassembled WGS sequence"/>
</dbReference>
<keyword evidence="8" id="KW-1185">Reference proteome</keyword>
<feature type="repeat" description="TPR" evidence="3">
    <location>
        <begin position="97"/>
        <end position="130"/>
    </location>
</feature>
<dbReference type="SMART" id="SM00028">
    <property type="entry name" value="TPR"/>
    <property type="match status" value="4"/>
</dbReference>
<sequence length="237" mass="25864">MLVSTSRIASLTLRQSAKTLTRTTLRAPARRASPAISRTILTRRTYATSTTPTSTSLDPAEEESQRFLEEGTTHLESGDLTSAAASYRRSLSIKRNSSALFNLGVCLYHDRDLPAAIEAWNESLELSPDSADAHTNLASAYVLSKPSRPDLAVHHLKTAAGIIPEDPEIQYNLAAVLEACEQLEDALVAYKRALEGGISRAEQNIRNCSAKLLAAKFAVKQQQEEEQQGKKAGEEQK</sequence>
<dbReference type="EMBL" id="LT558118">
    <property type="protein sequence ID" value="SAM73057.1"/>
    <property type="molecule type" value="Genomic_DNA"/>
</dbReference>
<keyword evidence="2 3" id="KW-0802">TPR repeat</keyword>
<evidence type="ECO:0000313" key="7">
    <source>
        <dbReference type="Proteomes" id="UP000179920"/>
    </source>
</evidence>
<feature type="region of interest" description="Disordered" evidence="4">
    <location>
        <begin position="42"/>
        <end position="62"/>
    </location>
</feature>